<dbReference type="CDD" id="cd04471">
    <property type="entry name" value="S1_RNase_R"/>
    <property type="match status" value="1"/>
</dbReference>
<dbReference type="PANTHER" id="PTHR23355:SF9">
    <property type="entry name" value="DIS3-LIKE EXONUCLEASE 2"/>
    <property type="match status" value="1"/>
</dbReference>
<accession>T1AKL4</accession>
<dbReference type="NCBIfam" id="TIGR00358">
    <property type="entry name" value="3_prime_RNase"/>
    <property type="match status" value="1"/>
</dbReference>
<dbReference type="NCBIfam" id="TIGR02063">
    <property type="entry name" value="RNase_R"/>
    <property type="match status" value="1"/>
</dbReference>
<comment type="caution">
    <text evidence="10">The sequence shown here is derived from an EMBL/GenBank/DDBJ whole genome shotgun (WGS) entry which is preliminary data.</text>
</comment>
<dbReference type="InterPro" id="IPR001900">
    <property type="entry name" value="RNase_II/R"/>
</dbReference>
<keyword evidence="4" id="KW-0963">Cytoplasm</keyword>
<dbReference type="GO" id="GO:0005829">
    <property type="term" value="C:cytosol"/>
    <property type="evidence" value="ECO:0007669"/>
    <property type="project" value="TreeGrafter"/>
</dbReference>
<dbReference type="PROSITE" id="PS50126">
    <property type="entry name" value="S1"/>
    <property type="match status" value="1"/>
</dbReference>
<evidence type="ECO:0000256" key="8">
    <source>
        <dbReference type="ARBA" id="ARBA00022884"/>
    </source>
</evidence>
<dbReference type="SMART" id="SM00955">
    <property type="entry name" value="RNB"/>
    <property type="match status" value="1"/>
</dbReference>
<name>T1AKL4_9ZZZZ</name>
<dbReference type="InterPro" id="IPR012340">
    <property type="entry name" value="NA-bd_OB-fold"/>
</dbReference>
<dbReference type="SMART" id="SM00357">
    <property type="entry name" value="CSP"/>
    <property type="match status" value="1"/>
</dbReference>
<dbReference type="InterPro" id="IPR003029">
    <property type="entry name" value="S1_domain"/>
</dbReference>
<evidence type="ECO:0000256" key="6">
    <source>
        <dbReference type="ARBA" id="ARBA00022801"/>
    </source>
</evidence>
<keyword evidence="8" id="KW-0694">RNA-binding</keyword>
<dbReference type="InterPro" id="IPR011805">
    <property type="entry name" value="RNase_R"/>
</dbReference>
<comment type="subcellular location">
    <subcellularLocation>
        <location evidence="2">Cytoplasm</location>
    </subcellularLocation>
</comment>
<dbReference type="InterPro" id="IPR011129">
    <property type="entry name" value="CSD"/>
</dbReference>
<dbReference type="SMART" id="SM00316">
    <property type="entry name" value="S1"/>
    <property type="match status" value="1"/>
</dbReference>
<keyword evidence="6" id="KW-0378">Hydrolase</keyword>
<comment type="catalytic activity">
    <reaction evidence="1">
        <text>Exonucleolytic cleavage in the 3'- to 5'-direction to yield nucleoside 5'-phosphates.</text>
        <dbReference type="EC" id="3.1.13.1"/>
    </reaction>
</comment>
<dbReference type="GO" id="GO:0006402">
    <property type="term" value="P:mRNA catabolic process"/>
    <property type="evidence" value="ECO:0007669"/>
    <property type="project" value="TreeGrafter"/>
</dbReference>
<evidence type="ECO:0000256" key="2">
    <source>
        <dbReference type="ARBA" id="ARBA00004496"/>
    </source>
</evidence>
<dbReference type="Pfam" id="PF00773">
    <property type="entry name" value="RNB"/>
    <property type="match status" value="1"/>
</dbReference>
<dbReference type="HAMAP" id="MF_01895">
    <property type="entry name" value="RNase_R"/>
    <property type="match status" value="1"/>
</dbReference>
<feature type="domain" description="S1 motif" evidence="9">
    <location>
        <begin position="636"/>
        <end position="717"/>
    </location>
</feature>
<keyword evidence="7" id="KW-0269">Exonuclease</keyword>
<dbReference type="PANTHER" id="PTHR23355">
    <property type="entry name" value="RIBONUCLEASE"/>
    <property type="match status" value="1"/>
</dbReference>
<dbReference type="InterPro" id="IPR040476">
    <property type="entry name" value="CSD2"/>
</dbReference>
<dbReference type="Pfam" id="PF00575">
    <property type="entry name" value="S1"/>
    <property type="match status" value="1"/>
</dbReference>
<evidence type="ECO:0000256" key="1">
    <source>
        <dbReference type="ARBA" id="ARBA00001849"/>
    </source>
</evidence>
<dbReference type="AlphaFoldDB" id="T1AKL4"/>
<evidence type="ECO:0000256" key="3">
    <source>
        <dbReference type="ARBA" id="ARBA00012163"/>
    </source>
</evidence>
<evidence type="ECO:0000259" key="9">
    <source>
        <dbReference type="PROSITE" id="PS50126"/>
    </source>
</evidence>
<dbReference type="SUPFAM" id="SSF50249">
    <property type="entry name" value="Nucleic acid-binding proteins"/>
    <property type="match status" value="4"/>
</dbReference>
<dbReference type="InterPro" id="IPR022966">
    <property type="entry name" value="RNase_II/R_CS"/>
</dbReference>
<dbReference type="Gene3D" id="2.40.50.140">
    <property type="entry name" value="Nucleic acid-binding proteins"/>
    <property type="match status" value="2"/>
</dbReference>
<evidence type="ECO:0000313" key="10">
    <source>
        <dbReference type="EMBL" id="EQD57897.1"/>
    </source>
</evidence>
<dbReference type="PROSITE" id="PS01175">
    <property type="entry name" value="RIBONUCLEASE_II"/>
    <property type="match status" value="1"/>
</dbReference>
<proteinExistence type="inferred from homology"/>
<dbReference type="InterPro" id="IPR004476">
    <property type="entry name" value="RNase_II/RNase_R"/>
</dbReference>
<reference evidence="10" key="1">
    <citation type="submission" date="2013-08" db="EMBL/GenBank/DDBJ databases">
        <authorList>
            <person name="Mendez C."/>
            <person name="Richter M."/>
            <person name="Ferrer M."/>
            <person name="Sanchez J."/>
        </authorList>
    </citation>
    <scope>NUCLEOTIDE SEQUENCE</scope>
</reference>
<dbReference type="InterPro" id="IPR050180">
    <property type="entry name" value="RNR_Ribonuclease"/>
</dbReference>
<gene>
    <name evidence="10" type="ORF">B1B_08591</name>
</gene>
<reference evidence="10" key="2">
    <citation type="journal article" date="2014" name="ISME J.">
        <title>Microbial stratification in low pH oxic and suboxic macroscopic growths along an acid mine drainage.</title>
        <authorList>
            <person name="Mendez-Garcia C."/>
            <person name="Mesa V."/>
            <person name="Sprenger R.R."/>
            <person name="Richter M."/>
            <person name="Diez M.S."/>
            <person name="Solano J."/>
            <person name="Bargiela R."/>
            <person name="Golyshina O.V."/>
            <person name="Manteca A."/>
            <person name="Ramos J.L."/>
            <person name="Gallego J.R."/>
            <person name="Llorente I."/>
            <person name="Martins Dos Santos V.A."/>
            <person name="Jensen O.N."/>
            <person name="Pelaez A.I."/>
            <person name="Sanchez J."/>
            <person name="Ferrer M."/>
        </authorList>
    </citation>
    <scope>NUCLEOTIDE SEQUENCE</scope>
</reference>
<dbReference type="InterPro" id="IPR013223">
    <property type="entry name" value="RNase_B_OB_dom"/>
</dbReference>
<protein>
    <recommendedName>
        <fullName evidence="3">exoribonuclease II</fullName>
        <ecNumber evidence="3">3.1.13.1</ecNumber>
    </recommendedName>
</protein>
<dbReference type="Pfam" id="PF17876">
    <property type="entry name" value="CSD2"/>
    <property type="match status" value="1"/>
</dbReference>
<organism evidence="10">
    <name type="scientific">mine drainage metagenome</name>
    <dbReference type="NCBI Taxonomy" id="410659"/>
    <lineage>
        <taxon>unclassified sequences</taxon>
        <taxon>metagenomes</taxon>
        <taxon>ecological metagenomes</taxon>
    </lineage>
</organism>
<dbReference type="GO" id="GO:0008859">
    <property type="term" value="F:exoribonuclease II activity"/>
    <property type="evidence" value="ECO:0007669"/>
    <property type="project" value="UniProtKB-EC"/>
</dbReference>
<dbReference type="GO" id="GO:0003723">
    <property type="term" value="F:RNA binding"/>
    <property type="evidence" value="ECO:0007669"/>
    <property type="project" value="UniProtKB-KW"/>
</dbReference>
<dbReference type="EC" id="3.1.13.1" evidence="3"/>
<evidence type="ECO:0000256" key="7">
    <source>
        <dbReference type="ARBA" id="ARBA00022839"/>
    </source>
</evidence>
<dbReference type="Pfam" id="PF08206">
    <property type="entry name" value="OB_RNB"/>
    <property type="match status" value="1"/>
</dbReference>
<sequence length="723" mass="81650">MKPSLPRWPEDDPVYERERERYANPLPSRLFLSRWFEALGRPVDFEALVEAFHLGDPVLRQGLDRRLKAMRQDGELVQNRRDQWCLVRVLPIVTGLIRAERDGFGFLEPAEGGARILIPPAEMTTLMDGDRVMARIGDGTQGVPVGRIIEIIERAHATVTGRYFVQSGVGFVTPYHPRLFTDFVVSREEGPRLHPGDFVKVEILEYPKRGVPAVVRILEAMGSQPTPSLGVELALSSFALPVEWPQAVLEEIRDLKAPAPPYESARRDLRQLPLVTIDGEDAHDFDDAVFAEKTKQGFRLIVAIADVSAYVRPGTALDREARRRGTSAYFPDRVIPMLPERLSNDLCSLKPGADRFAYVADLELDARGQSRRAVFYPAVIHSRARLVYEEVAEALEQRKPEARHRLEPVLEALEALYALYRILREAREKRGAIDFETREPRIVFGPDGEFTGIRIRERTDAHRLIEECMILANSEVAKWLEHKKIPALYRVHPPPQAERIADLREVLGNWGITLPGGAQPKPADFARLIQHLGNLPERRVVEMLLLRSLSRASYESEPGGHFGLALRHYAHFTSPIRRYPDLVVHRGLAGRISPDDPSIPEPALAVHCSYTERRADEAARTALEWCQLGYLADRIGERFEGIVTGVAGFGLFVELDTVLVSGLIHVSNLPDDYYHHDPKQAALVGEHTGLRFMLGDRVEVQVMKVDLEQGKLDLGLKHQRKRH</sequence>
<keyword evidence="5" id="KW-0540">Nuclease</keyword>
<evidence type="ECO:0000256" key="4">
    <source>
        <dbReference type="ARBA" id="ARBA00022490"/>
    </source>
</evidence>
<evidence type="ECO:0000256" key="5">
    <source>
        <dbReference type="ARBA" id="ARBA00022722"/>
    </source>
</evidence>
<dbReference type="EMBL" id="AUZY01005624">
    <property type="protein sequence ID" value="EQD57897.1"/>
    <property type="molecule type" value="Genomic_DNA"/>
</dbReference>